<dbReference type="InterPro" id="IPR004101">
    <property type="entry name" value="Mur_ligase_C"/>
</dbReference>
<evidence type="ECO:0000259" key="12">
    <source>
        <dbReference type="Pfam" id="PF08245"/>
    </source>
</evidence>
<evidence type="ECO:0000256" key="9">
    <source>
        <dbReference type="SAM" id="Phobius"/>
    </source>
</evidence>
<proteinExistence type="inferred from homology"/>
<keyword evidence="5 13" id="KW-0436">Ligase</keyword>
<dbReference type="HAMAP" id="MF_00046">
    <property type="entry name" value="MurC"/>
    <property type="match status" value="1"/>
</dbReference>
<dbReference type="Pfam" id="PF01225">
    <property type="entry name" value="Mur_ligase"/>
    <property type="match status" value="1"/>
</dbReference>
<dbReference type="EC" id="6.3.2.8" evidence="3"/>
<evidence type="ECO:0000256" key="7">
    <source>
        <dbReference type="ARBA" id="ARBA00022840"/>
    </source>
</evidence>
<keyword evidence="9" id="KW-0472">Membrane</keyword>
<feature type="domain" description="Mur ligase N-terminal catalytic" evidence="10">
    <location>
        <begin position="7"/>
        <end position="104"/>
    </location>
</feature>
<dbReference type="GO" id="GO:0008763">
    <property type="term" value="F:UDP-N-acetylmuramate-L-alanine ligase activity"/>
    <property type="evidence" value="ECO:0007669"/>
    <property type="project" value="UniProtKB-EC"/>
</dbReference>
<evidence type="ECO:0000313" key="13">
    <source>
        <dbReference type="EMBL" id="MPL89899.1"/>
    </source>
</evidence>
<feature type="transmembrane region" description="Helical" evidence="9">
    <location>
        <begin position="7"/>
        <end position="26"/>
    </location>
</feature>
<dbReference type="InterPro" id="IPR013221">
    <property type="entry name" value="Mur_ligase_cen"/>
</dbReference>
<organism evidence="13">
    <name type="scientific">bioreactor metagenome</name>
    <dbReference type="NCBI Taxonomy" id="1076179"/>
    <lineage>
        <taxon>unclassified sequences</taxon>
        <taxon>metagenomes</taxon>
        <taxon>ecological metagenomes</taxon>
    </lineage>
</organism>
<evidence type="ECO:0000256" key="5">
    <source>
        <dbReference type="ARBA" id="ARBA00022598"/>
    </source>
</evidence>
<dbReference type="SUPFAM" id="SSF53623">
    <property type="entry name" value="MurD-like peptide ligases, catalytic domain"/>
    <property type="match status" value="1"/>
</dbReference>
<reference evidence="13" key="1">
    <citation type="submission" date="2019-08" db="EMBL/GenBank/DDBJ databases">
        <authorList>
            <person name="Kucharzyk K."/>
            <person name="Murdoch R.W."/>
            <person name="Higgins S."/>
            <person name="Loffler F."/>
        </authorList>
    </citation>
    <scope>NUCLEOTIDE SEQUENCE</scope>
</reference>
<dbReference type="InterPro" id="IPR050061">
    <property type="entry name" value="MurCDEF_pg_biosynth"/>
</dbReference>
<name>A0A644VEV4_9ZZZZ</name>
<evidence type="ECO:0000256" key="8">
    <source>
        <dbReference type="ARBA" id="ARBA00047833"/>
    </source>
</evidence>
<protein>
    <recommendedName>
        <fullName evidence="3">UDP-N-acetylmuramate--L-alanine ligase</fullName>
        <ecNumber evidence="3">6.3.2.8</ecNumber>
    </recommendedName>
</protein>
<dbReference type="SUPFAM" id="SSF51984">
    <property type="entry name" value="MurCD N-terminal domain"/>
    <property type="match status" value="1"/>
</dbReference>
<evidence type="ECO:0000259" key="11">
    <source>
        <dbReference type="Pfam" id="PF02875"/>
    </source>
</evidence>
<dbReference type="PANTHER" id="PTHR43445">
    <property type="entry name" value="UDP-N-ACETYLMURAMATE--L-ALANINE LIGASE-RELATED"/>
    <property type="match status" value="1"/>
</dbReference>
<dbReference type="InterPro" id="IPR036615">
    <property type="entry name" value="Mur_ligase_C_dom_sf"/>
</dbReference>
<dbReference type="Pfam" id="PF08245">
    <property type="entry name" value="Mur_ligase_M"/>
    <property type="match status" value="1"/>
</dbReference>
<dbReference type="GO" id="GO:0005737">
    <property type="term" value="C:cytoplasm"/>
    <property type="evidence" value="ECO:0007669"/>
    <property type="project" value="UniProtKB-SubCell"/>
</dbReference>
<keyword evidence="6" id="KW-0547">Nucleotide-binding</keyword>
<dbReference type="Gene3D" id="3.90.190.20">
    <property type="entry name" value="Mur ligase, C-terminal domain"/>
    <property type="match status" value="1"/>
</dbReference>
<dbReference type="NCBIfam" id="TIGR01082">
    <property type="entry name" value="murC"/>
    <property type="match status" value="1"/>
</dbReference>
<comment type="caution">
    <text evidence="13">The sequence shown here is derived from an EMBL/GenBank/DDBJ whole genome shotgun (WGS) entry which is preliminary data.</text>
</comment>
<sequence length="458" mass="49931">MLESIKNIHFIGIGGAGMSALAYVLIKRGYHVTGSDYKSGYMATKLAKEGAIVFIGHAACQVEGAEAVVVSTAIRQDNLELLEARKRKIPVIHRSDVLAYLINKSKGVAVAGAHGKTTTSSMLACICAEANIDPTVVIGGVVASLGGNALNGKGDVIVAEADESDGSFLKFHPYLAIITNIENDHLDHYGSEEKIQEAFAKFVSNMHEGGKAVLCYDNDKLRELGQKTGRDFISYAIDRDDADYIGKNIVYSHDGTHFDVYYHGEKLATAHLVIPGRHNVLNALGAIATAQELDIPLASTLKTLENFHGAKRRFETKGRVDGVWVVDDYAHHPTEVKATLKAAKQTKPNRLICVFQPHRYTRTKLLLEEFSTAFVDCDELILADIYSAGEDPIAGITSEFLAAKVGNTTKQNVKCFANFEAIEKYLESRAQKGDLIMTIGAGDVYRIGESLVTELKRR</sequence>
<dbReference type="Gene3D" id="3.40.50.720">
    <property type="entry name" value="NAD(P)-binding Rossmann-like Domain"/>
    <property type="match status" value="1"/>
</dbReference>
<keyword evidence="9" id="KW-0812">Transmembrane</keyword>
<comment type="catalytic activity">
    <reaction evidence="8">
        <text>UDP-N-acetyl-alpha-D-muramate + L-alanine + ATP = UDP-N-acetyl-alpha-D-muramoyl-L-alanine + ADP + phosphate + H(+)</text>
        <dbReference type="Rhea" id="RHEA:23372"/>
        <dbReference type="ChEBI" id="CHEBI:15378"/>
        <dbReference type="ChEBI" id="CHEBI:30616"/>
        <dbReference type="ChEBI" id="CHEBI:43474"/>
        <dbReference type="ChEBI" id="CHEBI:57972"/>
        <dbReference type="ChEBI" id="CHEBI:70757"/>
        <dbReference type="ChEBI" id="CHEBI:83898"/>
        <dbReference type="ChEBI" id="CHEBI:456216"/>
        <dbReference type="EC" id="6.3.2.8"/>
    </reaction>
</comment>
<keyword evidence="4" id="KW-0963">Cytoplasm</keyword>
<dbReference type="EMBL" id="VSSQ01000290">
    <property type="protein sequence ID" value="MPL89899.1"/>
    <property type="molecule type" value="Genomic_DNA"/>
</dbReference>
<gene>
    <name evidence="13" type="primary">murC_15</name>
    <name evidence="13" type="ORF">SDC9_35941</name>
</gene>
<evidence type="ECO:0000256" key="2">
    <source>
        <dbReference type="ARBA" id="ARBA00004752"/>
    </source>
</evidence>
<dbReference type="UniPathway" id="UPA00219"/>
<dbReference type="Gene3D" id="3.40.1190.10">
    <property type="entry name" value="Mur-like, catalytic domain"/>
    <property type="match status" value="1"/>
</dbReference>
<dbReference type="Pfam" id="PF02875">
    <property type="entry name" value="Mur_ligase_C"/>
    <property type="match status" value="1"/>
</dbReference>
<dbReference type="GO" id="GO:0005524">
    <property type="term" value="F:ATP binding"/>
    <property type="evidence" value="ECO:0007669"/>
    <property type="project" value="UniProtKB-KW"/>
</dbReference>
<feature type="domain" description="Mur ligase central" evidence="12">
    <location>
        <begin position="110"/>
        <end position="290"/>
    </location>
</feature>
<dbReference type="InterPro" id="IPR000713">
    <property type="entry name" value="Mur_ligase_N"/>
</dbReference>
<comment type="subcellular location">
    <subcellularLocation>
        <location evidence="1">Cytoplasm</location>
    </subcellularLocation>
</comment>
<comment type="pathway">
    <text evidence="2">Cell wall biogenesis; peptidoglycan biosynthesis.</text>
</comment>
<evidence type="ECO:0000259" key="10">
    <source>
        <dbReference type="Pfam" id="PF01225"/>
    </source>
</evidence>
<evidence type="ECO:0000256" key="3">
    <source>
        <dbReference type="ARBA" id="ARBA00012211"/>
    </source>
</evidence>
<dbReference type="PANTHER" id="PTHR43445:SF3">
    <property type="entry name" value="UDP-N-ACETYLMURAMATE--L-ALANINE LIGASE"/>
    <property type="match status" value="1"/>
</dbReference>
<evidence type="ECO:0000256" key="4">
    <source>
        <dbReference type="ARBA" id="ARBA00022490"/>
    </source>
</evidence>
<dbReference type="InterPro" id="IPR036565">
    <property type="entry name" value="Mur-like_cat_sf"/>
</dbReference>
<dbReference type="GO" id="GO:0009252">
    <property type="term" value="P:peptidoglycan biosynthetic process"/>
    <property type="evidence" value="ECO:0007669"/>
    <property type="project" value="UniProtKB-UniPathway"/>
</dbReference>
<keyword evidence="9" id="KW-1133">Transmembrane helix</keyword>
<accession>A0A644VEV4</accession>
<evidence type="ECO:0000256" key="1">
    <source>
        <dbReference type="ARBA" id="ARBA00004496"/>
    </source>
</evidence>
<feature type="domain" description="Mur ligase C-terminal" evidence="11">
    <location>
        <begin position="312"/>
        <end position="442"/>
    </location>
</feature>
<keyword evidence="7" id="KW-0067">ATP-binding</keyword>
<evidence type="ECO:0000256" key="6">
    <source>
        <dbReference type="ARBA" id="ARBA00022741"/>
    </source>
</evidence>
<dbReference type="AlphaFoldDB" id="A0A644VEV4"/>
<dbReference type="InterPro" id="IPR005758">
    <property type="entry name" value="UDP-N-AcMur_Ala_ligase_MurC"/>
</dbReference>
<dbReference type="SUPFAM" id="SSF53244">
    <property type="entry name" value="MurD-like peptide ligases, peptide-binding domain"/>
    <property type="match status" value="1"/>
</dbReference>